<dbReference type="AlphaFoldDB" id="A0A1G2NF70"/>
<dbReference type="SUPFAM" id="SSF50494">
    <property type="entry name" value="Trypsin-like serine proteases"/>
    <property type="match status" value="1"/>
</dbReference>
<organism evidence="1 2">
    <name type="scientific">Candidatus Taylorbacteria bacterium RIFCSPLOWO2_01_FULL_45_15b</name>
    <dbReference type="NCBI Taxonomy" id="1802319"/>
    <lineage>
        <taxon>Bacteria</taxon>
        <taxon>Candidatus Tayloriibacteriota</taxon>
    </lineage>
</organism>
<dbReference type="Proteomes" id="UP000176221">
    <property type="component" value="Unassembled WGS sequence"/>
</dbReference>
<dbReference type="InterPro" id="IPR009003">
    <property type="entry name" value="Peptidase_S1_PA"/>
</dbReference>
<sequence length="388" mass="41052">MQNVFTSLITKFFIVVASLSIATMPKTKLLTMRELPAVDEDVFERLTHLEIPKKAVDATTTPSSPPKAIAPPTPSINSPITIKPVAPPAALTPEIEQPAPTKSAVANFESINADTRAALVNILCISTNNSVVRSITGSGIIINNRGVILTNAHIGQSLLIKDYPTPEYTTCTVRTGNPARSLYTAKLLYLPPSWVHANPTNLIETNPRGTGEDDYALLLVDGKTDTNEKLPSSFAAMPLALGDEIAKGDEVLIVAYPAGFLGGIAIAKDLYSASSFAKVNDVYSFDGEHNEFLELSGSILAQKGSSGGAVMNAAGEIAGLVVTVTDAATTNERLLGAITPLHIARSFKANSGFELKTFLEGNLHEAANRFVKDVAPALTAKLVSSLSQ</sequence>
<dbReference type="Gene3D" id="2.40.10.10">
    <property type="entry name" value="Trypsin-like serine proteases"/>
    <property type="match status" value="2"/>
</dbReference>
<evidence type="ECO:0000313" key="1">
    <source>
        <dbReference type="EMBL" id="OHA34706.1"/>
    </source>
</evidence>
<gene>
    <name evidence="1" type="ORF">A2928_03690</name>
</gene>
<accession>A0A1G2NF70</accession>
<name>A0A1G2NF70_9BACT</name>
<dbReference type="STRING" id="1802319.A2928_03690"/>
<reference evidence="1 2" key="1">
    <citation type="journal article" date="2016" name="Nat. Commun.">
        <title>Thousands of microbial genomes shed light on interconnected biogeochemical processes in an aquifer system.</title>
        <authorList>
            <person name="Anantharaman K."/>
            <person name="Brown C.T."/>
            <person name="Hug L.A."/>
            <person name="Sharon I."/>
            <person name="Castelle C.J."/>
            <person name="Probst A.J."/>
            <person name="Thomas B.C."/>
            <person name="Singh A."/>
            <person name="Wilkins M.J."/>
            <person name="Karaoz U."/>
            <person name="Brodie E.L."/>
            <person name="Williams K.H."/>
            <person name="Hubbard S.S."/>
            <person name="Banfield J.F."/>
        </authorList>
    </citation>
    <scope>NUCLEOTIDE SEQUENCE [LARGE SCALE GENOMIC DNA]</scope>
</reference>
<proteinExistence type="predicted"/>
<dbReference type="Pfam" id="PF13365">
    <property type="entry name" value="Trypsin_2"/>
    <property type="match status" value="1"/>
</dbReference>
<dbReference type="InterPro" id="IPR043504">
    <property type="entry name" value="Peptidase_S1_PA_chymotrypsin"/>
</dbReference>
<evidence type="ECO:0008006" key="3">
    <source>
        <dbReference type="Google" id="ProtNLM"/>
    </source>
</evidence>
<evidence type="ECO:0000313" key="2">
    <source>
        <dbReference type="Proteomes" id="UP000176221"/>
    </source>
</evidence>
<dbReference type="EMBL" id="MHRX01000008">
    <property type="protein sequence ID" value="OHA34706.1"/>
    <property type="molecule type" value="Genomic_DNA"/>
</dbReference>
<protein>
    <recommendedName>
        <fullName evidence="3">Serine protease</fullName>
    </recommendedName>
</protein>
<comment type="caution">
    <text evidence="1">The sequence shown here is derived from an EMBL/GenBank/DDBJ whole genome shotgun (WGS) entry which is preliminary data.</text>
</comment>